<dbReference type="NCBIfam" id="TIGR01727">
    <property type="entry name" value="oligo_HPY"/>
    <property type="match status" value="1"/>
</dbReference>
<evidence type="ECO:0000313" key="8">
    <source>
        <dbReference type="Proteomes" id="UP000315217"/>
    </source>
</evidence>
<dbReference type="Pfam" id="PF00005">
    <property type="entry name" value="ABC_tran"/>
    <property type="match status" value="1"/>
</dbReference>
<dbReference type="GO" id="GO:0016887">
    <property type="term" value="F:ATP hydrolysis activity"/>
    <property type="evidence" value="ECO:0007669"/>
    <property type="project" value="InterPro"/>
</dbReference>
<protein>
    <submittedName>
        <fullName evidence="6">ABC transporter ATP-binding protein</fullName>
    </submittedName>
</protein>
<dbReference type="Pfam" id="PF08352">
    <property type="entry name" value="oligo_HPY"/>
    <property type="match status" value="1"/>
</dbReference>
<dbReference type="Gene3D" id="3.40.50.300">
    <property type="entry name" value="P-loop containing nucleotide triphosphate hydrolases"/>
    <property type="match status" value="1"/>
</dbReference>
<evidence type="ECO:0000256" key="1">
    <source>
        <dbReference type="ARBA" id="ARBA00005417"/>
    </source>
</evidence>
<dbReference type="PROSITE" id="PS00211">
    <property type="entry name" value="ABC_TRANSPORTER_1"/>
    <property type="match status" value="1"/>
</dbReference>
<evidence type="ECO:0000313" key="7">
    <source>
        <dbReference type="EMBL" id="TMJ11723.1"/>
    </source>
</evidence>
<name>A0A537LGV3_9BACT</name>
<dbReference type="InterPro" id="IPR003593">
    <property type="entry name" value="AAA+_ATPase"/>
</dbReference>
<dbReference type="FunFam" id="3.40.50.300:FF:000016">
    <property type="entry name" value="Oligopeptide ABC transporter ATP-binding component"/>
    <property type="match status" value="1"/>
</dbReference>
<dbReference type="Proteomes" id="UP000318661">
    <property type="component" value="Unassembled WGS sequence"/>
</dbReference>
<dbReference type="EMBL" id="VBAJ01000193">
    <property type="protein sequence ID" value="TMJ07172.1"/>
    <property type="molecule type" value="Genomic_DNA"/>
</dbReference>
<comment type="similarity">
    <text evidence="1">Belongs to the ABC transporter superfamily.</text>
</comment>
<dbReference type="PANTHER" id="PTHR43776:SF8">
    <property type="entry name" value="ABC TRANSPORTER, ATP-BINDING PROTEIN"/>
    <property type="match status" value="1"/>
</dbReference>
<keyword evidence="4 6" id="KW-0067">ATP-binding</keyword>
<keyword evidence="2" id="KW-0813">Transport</keyword>
<dbReference type="Proteomes" id="UP000315217">
    <property type="component" value="Unassembled WGS sequence"/>
</dbReference>
<dbReference type="PANTHER" id="PTHR43776">
    <property type="entry name" value="TRANSPORT ATP-BINDING PROTEIN"/>
    <property type="match status" value="1"/>
</dbReference>
<comment type="caution">
    <text evidence="6">The sequence shown here is derived from an EMBL/GenBank/DDBJ whole genome shotgun (WGS) entry which is preliminary data.</text>
</comment>
<keyword evidence="3" id="KW-0547">Nucleotide-binding</keyword>
<dbReference type="InterPro" id="IPR003439">
    <property type="entry name" value="ABC_transporter-like_ATP-bd"/>
</dbReference>
<evidence type="ECO:0000313" key="6">
    <source>
        <dbReference type="EMBL" id="TMJ07172.1"/>
    </source>
</evidence>
<dbReference type="SMART" id="SM00382">
    <property type="entry name" value="AAA"/>
    <property type="match status" value="1"/>
</dbReference>
<sequence>MLSAVMGARRVVHAVNGVSFALEEGGSLGLAGESGCGKTTTAKLILRLLRPSGGSIRFAGRDVAGLEGLDLLAYRRQVQFVFQNPYEALNPRFTILRSLLEPLIIHDIGRSLTERVERVAMALDRVHLTPVETFFPKYPHQLSGGQLQRVVIARALLVDPLLLVADEPVSMLDVSIRAGVLNLMRDLSRERKLTTIYISHDLALIRYMCSVAAVMYLGTICEIGPTAEVIEHPRHPYTQALVSAVPDPDPAQPRRPVEIADTVPTPFQLPVGCPFADRCPQVMEVCRRVRPALLPEAAGVHVACHLYPAGTREAH</sequence>
<dbReference type="SUPFAM" id="SSF52540">
    <property type="entry name" value="P-loop containing nucleoside triphosphate hydrolases"/>
    <property type="match status" value="1"/>
</dbReference>
<reference evidence="8 9" key="1">
    <citation type="journal article" date="2019" name="Nat. Microbiol.">
        <title>Mediterranean grassland soil C-N compound turnover is dependent on rainfall and depth, and is mediated by genomically divergent microorganisms.</title>
        <authorList>
            <person name="Diamond S."/>
            <person name="Andeer P.F."/>
            <person name="Li Z."/>
            <person name="Crits-Christoph A."/>
            <person name="Burstein D."/>
            <person name="Anantharaman K."/>
            <person name="Lane K.R."/>
            <person name="Thomas B.C."/>
            <person name="Pan C."/>
            <person name="Northen T.R."/>
            <person name="Banfield J.F."/>
        </authorList>
    </citation>
    <scope>NUCLEOTIDE SEQUENCE [LARGE SCALE GENOMIC DNA]</scope>
    <source>
        <strain evidence="7">NP_1</strain>
        <strain evidence="6">NP_2</strain>
    </source>
</reference>
<dbReference type="GO" id="GO:0015833">
    <property type="term" value="P:peptide transport"/>
    <property type="evidence" value="ECO:0007669"/>
    <property type="project" value="InterPro"/>
</dbReference>
<proteinExistence type="inferred from homology"/>
<dbReference type="AlphaFoldDB" id="A0A537LGV3"/>
<evidence type="ECO:0000256" key="4">
    <source>
        <dbReference type="ARBA" id="ARBA00022840"/>
    </source>
</evidence>
<dbReference type="GO" id="GO:0005524">
    <property type="term" value="F:ATP binding"/>
    <property type="evidence" value="ECO:0007669"/>
    <property type="project" value="UniProtKB-KW"/>
</dbReference>
<dbReference type="InterPro" id="IPR017871">
    <property type="entry name" value="ABC_transporter-like_CS"/>
</dbReference>
<feature type="domain" description="ABC transporter" evidence="5">
    <location>
        <begin position="3"/>
        <end position="242"/>
    </location>
</feature>
<dbReference type="InterPro" id="IPR050319">
    <property type="entry name" value="ABC_transp_ATP-bind"/>
</dbReference>
<accession>A0A537LGV3</accession>
<evidence type="ECO:0000256" key="3">
    <source>
        <dbReference type="ARBA" id="ARBA00022741"/>
    </source>
</evidence>
<organism evidence="6 9">
    <name type="scientific">Candidatus Segetimicrobium genomatis</name>
    <dbReference type="NCBI Taxonomy" id="2569760"/>
    <lineage>
        <taxon>Bacteria</taxon>
        <taxon>Bacillati</taxon>
        <taxon>Candidatus Sysuimicrobiota</taxon>
        <taxon>Candidatus Sysuimicrobiia</taxon>
        <taxon>Candidatus Sysuimicrobiales</taxon>
        <taxon>Candidatus Segetimicrobiaceae</taxon>
        <taxon>Candidatus Segetimicrobium</taxon>
    </lineage>
</organism>
<dbReference type="PROSITE" id="PS50893">
    <property type="entry name" value="ABC_TRANSPORTER_2"/>
    <property type="match status" value="1"/>
</dbReference>
<dbReference type="InterPro" id="IPR013563">
    <property type="entry name" value="Oligopep_ABC_C"/>
</dbReference>
<dbReference type="GO" id="GO:0055085">
    <property type="term" value="P:transmembrane transport"/>
    <property type="evidence" value="ECO:0007669"/>
    <property type="project" value="UniProtKB-ARBA"/>
</dbReference>
<dbReference type="InterPro" id="IPR027417">
    <property type="entry name" value="P-loop_NTPase"/>
</dbReference>
<evidence type="ECO:0000259" key="5">
    <source>
        <dbReference type="PROSITE" id="PS50893"/>
    </source>
</evidence>
<dbReference type="EMBL" id="VBAI01000050">
    <property type="protein sequence ID" value="TMJ11723.1"/>
    <property type="molecule type" value="Genomic_DNA"/>
</dbReference>
<evidence type="ECO:0000313" key="9">
    <source>
        <dbReference type="Proteomes" id="UP000318661"/>
    </source>
</evidence>
<dbReference type="CDD" id="cd03257">
    <property type="entry name" value="ABC_NikE_OppD_transporters"/>
    <property type="match status" value="1"/>
</dbReference>
<gene>
    <name evidence="7" type="ORF">E6G98_04475</name>
    <name evidence="6" type="ORF">E6G99_07630</name>
</gene>
<evidence type="ECO:0000256" key="2">
    <source>
        <dbReference type="ARBA" id="ARBA00022448"/>
    </source>
</evidence>